<evidence type="ECO:0000256" key="1">
    <source>
        <dbReference type="SAM" id="MobiDB-lite"/>
    </source>
</evidence>
<feature type="compositionally biased region" description="Acidic residues" evidence="1">
    <location>
        <begin position="607"/>
        <end position="618"/>
    </location>
</feature>
<dbReference type="OrthoDB" id="3549294at2759"/>
<comment type="caution">
    <text evidence="2">The sequence shown here is derived from an EMBL/GenBank/DDBJ whole genome shotgun (WGS) entry which is preliminary data.</text>
</comment>
<dbReference type="RefSeq" id="XP_030996624.1">
    <property type="nucleotide sequence ID" value="XM_031139498.1"/>
</dbReference>
<accession>A0A507B511</accession>
<keyword evidence="3" id="KW-1185">Reference proteome</keyword>
<feature type="region of interest" description="Disordered" evidence="1">
    <location>
        <begin position="606"/>
        <end position="628"/>
    </location>
</feature>
<dbReference type="AlphaFoldDB" id="A0A507B511"/>
<evidence type="ECO:0000313" key="3">
    <source>
        <dbReference type="Proteomes" id="UP000319257"/>
    </source>
</evidence>
<name>A0A507B511_9PEZI</name>
<dbReference type="Proteomes" id="UP000319257">
    <property type="component" value="Unassembled WGS sequence"/>
</dbReference>
<reference evidence="2 3" key="1">
    <citation type="submission" date="2019-06" db="EMBL/GenBank/DDBJ databases">
        <title>Draft genome sequence of the filamentous fungus Phialemoniopsis curvata isolated from diesel fuel.</title>
        <authorList>
            <person name="Varaljay V.A."/>
            <person name="Lyon W.J."/>
            <person name="Crouch A.L."/>
            <person name="Drake C.E."/>
            <person name="Hollomon J.M."/>
            <person name="Nadeau L.J."/>
            <person name="Nunn H.S."/>
            <person name="Stevenson B.S."/>
            <person name="Bojanowski C.L."/>
            <person name="Crookes-Goodson W.J."/>
        </authorList>
    </citation>
    <scope>NUCLEOTIDE SEQUENCE [LARGE SCALE GENOMIC DNA]</scope>
    <source>
        <strain evidence="2 3">D216</strain>
    </source>
</reference>
<protein>
    <submittedName>
        <fullName evidence="2">Uncharacterized protein</fullName>
    </submittedName>
</protein>
<gene>
    <name evidence="2" type="ORF">E0L32_005022</name>
</gene>
<dbReference type="InParanoid" id="A0A507B511"/>
<proteinExistence type="predicted"/>
<dbReference type="STRING" id="1093900.A0A507B511"/>
<evidence type="ECO:0000313" key="2">
    <source>
        <dbReference type="EMBL" id="TPX14913.1"/>
    </source>
</evidence>
<dbReference type="GeneID" id="41972469"/>
<dbReference type="EMBL" id="SKBQ01000025">
    <property type="protein sequence ID" value="TPX14913.1"/>
    <property type="molecule type" value="Genomic_DNA"/>
</dbReference>
<sequence>MPEDICLSERRLDDIYVQAFETWTKLHSTVDKDLAVLPSFALRHAFPDQPSFPRDLRLHCKQVADENRVCARGESTWTAASVSCRYGLPSFNLPAEIEVAAKQVTTVTVGAAEGDYFGDWFHGEQNFVAVLALAWAYILSARWAETMPGCCLIAYTGEPNIAQEEHSPSERSVVDIGDASAEEARWWSCILEQHQGWIATMDFGEETFLSPWSVRQESCVGLCLSVDTPRTPVLCPTAPCSTEASRYLARFCAHHRIGTQVYVALAAVLLFPCMGRGRNMRLPLSLVSNSNLAITSRRLGRERAAYFDDDTLVQDGHLDRLLTLSCYTRGIRPILFSVFYDPSVQCNAVATWLQGSLTAIDRLTGRSSLALGCLLARRSPRVSFLWLGVIALGLEDDLLMEVRRGQLPIDLLSAAWSGTTQTFMQLPASGPYTYTVPRADECRLLYLSRSDDHTRLPLVQWKPFGSTAIEDTDIEVRKHVTCRSHRLALGAFEWATDQTHTQATTTPHRLSSGLTWLATLERHVVDLPFAHRWLRRGGEIATTTENVNLLETPDRGNTALSVNDIEHGNMAISENATRCIFLWLRPDGCIGREKDILGHEWFALSDSDSDSDSEDEFTESGHSPAPSSFIQKWISHTVKD</sequence>
<organism evidence="2 3">
    <name type="scientific">Thyridium curvatum</name>
    <dbReference type="NCBI Taxonomy" id="1093900"/>
    <lineage>
        <taxon>Eukaryota</taxon>
        <taxon>Fungi</taxon>
        <taxon>Dikarya</taxon>
        <taxon>Ascomycota</taxon>
        <taxon>Pezizomycotina</taxon>
        <taxon>Sordariomycetes</taxon>
        <taxon>Sordariomycetidae</taxon>
        <taxon>Thyridiales</taxon>
        <taxon>Thyridiaceae</taxon>
        <taxon>Thyridium</taxon>
    </lineage>
</organism>